<keyword evidence="2 12" id="KW-0436">Ligase</keyword>
<dbReference type="FunFam" id="3.30.470.30:FF:000016">
    <property type="entry name" value="DNA ligase"/>
    <property type="match status" value="1"/>
</dbReference>
<dbReference type="Gene3D" id="2.40.50.140">
    <property type="entry name" value="Nucleic acid-binding proteins"/>
    <property type="match status" value="1"/>
</dbReference>
<dbReference type="EMBL" id="KZ805311">
    <property type="protein sequence ID" value="PVI05956.1"/>
    <property type="molecule type" value="Genomic_DNA"/>
</dbReference>
<keyword evidence="8 12" id="KW-0233">DNA recombination</keyword>
<dbReference type="FunFam" id="2.40.50.140:FF:000062">
    <property type="entry name" value="DNA ligase"/>
    <property type="match status" value="1"/>
</dbReference>
<dbReference type="GO" id="GO:0003677">
    <property type="term" value="F:DNA binding"/>
    <property type="evidence" value="ECO:0007669"/>
    <property type="project" value="InterPro"/>
</dbReference>
<comment type="catalytic activity">
    <reaction evidence="11 12">
        <text>ATP + (deoxyribonucleotide)n-3'-hydroxyl + 5'-phospho-(deoxyribonucleotide)m = (deoxyribonucleotide)n+m + AMP + diphosphate.</text>
        <dbReference type="EC" id="6.5.1.1"/>
    </reaction>
</comment>
<keyword evidence="17" id="KW-1185">Reference proteome</keyword>
<dbReference type="InterPro" id="IPR000977">
    <property type="entry name" value="DNA_ligase_ATP-dep"/>
</dbReference>
<dbReference type="CDD" id="cd07969">
    <property type="entry name" value="OBF_DNA_ligase_I"/>
    <property type="match status" value="1"/>
</dbReference>
<protein>
    <recommendedName>
        <fullName evidence="12">DNA ligase</fullName>
        <ecNumber evidence="12">6.5.1.1</ecNumber>
    </recommendedName>
</protein>
<dbReference type="OrthoDB" id="206088at2759"/>
<dbReference type="SUPFAM" id="SSF56091">
    <property type="entry name" value="DNA ligase/mRNA capping enzyme, catalytic domain"/>
    <property type="match status" value="1"/>
</dbReference>
<feature type="compositionally biased region" description="Polar residues" evidence="14">
    <location>
        <begin position="21"/>
        <end position="31"/>
    </location>
</feature>
<dbReference type="STRING" id="97972.A0A2V1E6I1"/>
<dbReference type="GO" id="GO:0005739">
    <property type="term" value="C:mitochondrion"/>
    <property type="evidence" value="ECO:0007669"/>
    <property type="project" value="TreeGrafter"/>
</dbReference>
<dbReference type="FunFam" id="1.10.3260.10:FF:000004">
    <property type="entry name" value="DNA ligase"/>
    <property type="match status" value="1"/>
</dbReference>
<feature type="domain" description="ATP-dependent DNA ligase family profile" evidence="15">
    <location>
        <begin position="603"/>
        <end position="740"/>
    </location>
</feature>
<dbReference type="GO" id="GO:1903461">
    <property type="term" value="P:Okazaki fragment processing involved in mitotic DNA replication"/>
    <property type="evidence" value="ECO:0007669"/>
    <property type="project" value="TreeGrafter"/>
</dbReference>
<evidence type="ECO:0000256" key="8">
    <source>
        <dbReference type="ARBA" id="ARBA00023172"/>
    </source>
</evidence>
<dbReference type="InterPro" id="IPR050191">
    <property type="entry name" value="ATP-dep_DNA_ligase"/>
</dbReference>
<comment type="similarity">
    <text evidence="1 13">Belongs to the ATP-dependent DNA ligase family.</text>
</comment>
<name>A0A2V1E6I1_9PLEO</name>
<feature type="compositionally biased region" description="Basic and acidic residues" evidence="14">
    <location>
        <begin position="106"/>
        <end position="137"/>
    </location>
</feature>
<evidence type="ECO:0000313" key="17">
    <source>
        <dbReference type="Proteomes" id="UP000244855"/>
    </source>
</evidence>
<feature type="compositionally biased region" description="Basic and acidic residues" evidence="14">
    <location>
        <begin position="36"/>
        <end position="62"/>
    </location>
</feature>
<dbReference type="NCBIfam" id="TIGR00574">
    <property type="entry name" value="dnl1"/>
    <property type="match status" value="1"/>
</dbReference>
<evidence type="ECO:0000256" key="4">
    <source>
        <dbReference type="ARBA" id="ARBA00022705"/>
    </source>
</evidence>
<evidence type="ECO:0000256" key="7">
    <source>
        <dbReference type="ARBA" id="ARBA00022840"/>
    </source>
</evidence>
<dbReference type="GO" id="GO:0006281">
    <property type="term" value="P:DNA repair"/>
    <property type="evidence" value="ECO:0007669"/>
    <property type="project" value="UniProtKB-KW"/>
</dbReference>
<keyword evidence="10" id="KW-0131">Cell cycle</keyword>
<dbReference type="Gene3D" id="1.10.3260.10">
    <property type="entry name" value="DNA ligase, ATP-dependent, N-terminal domain"/>
    <property type="match status" value="1"/>
</dbReference>
<dbReference type="AlphaFoldDB" id="A0A2V1E6I1"/>
<reference evidence="16 17" key="1">
    <citation type="journal article" date="2018" name="Sci. Rep.">
        <title>Comparative genomics provides insights into the lifestyle and reveals functional heterogeneity of dark septate endophytic fungi.</title>
        <authorList>
            <person name="Knapp D.G."/>
            <person name="Nemeth J.B."/>
            <person name="Barry K."/>
            <person name="Hainaut M."/>
            <person name="Henrissat B."/>
            <person name="Johnson J."/>
            <person name="Kuo A."/>
            <person name="Lim J.H.P."/>
            <person name="Lipzen A."/>
            <person name="Nolan M."/>
            <person name="Ohm R.A."/>
            <person name="Tamas L."/>
            <person name="Grigoriev I.V."/>
            <person name="Spatafora J.W."/>
            <person name="Nagy L.G."/>
            <person name="Kovacs G.M."/>
        </authorList>
    </citation>
    <scope>NUCLEOTIDE SEQUENCE [LARGE SCALE GENOMIC DNA]</scope>
    <source>
        <strain evidence="16 17">DSE2036</strain>
    </source>
</reference>
<evidence type="ECO:0000256" key="2">
    <source>
        <dbReference type="ARBA" id="ARBA00022598"/>
    </source>
</evidence>
<evidence type="ECO:0000256" key="3">
    <source>
        <dbReference type="ARBA" id="ARBA00022618"/>
    </source>
</evidence>
<dbReference type="SUPFAM" id="SSF117018">
    <property type="entry name" value="ATP-dependent DNA ligase DNA-binding domain"/>
    <property type="match status" value="1"/>
</dbReference>
<dbReference type="PANTHER" id="PTHR45674">
    <property type="entry name" value="DNA LIGASE 1/3 FAMILY MEMBER"/>
    <property type="match status" value="1"/>
</dbReference>
<dbReference type="GO" id="GO:0005524">
    <property type="term" value="F:ATP binding"/>
    <property type="evidence" value="ECO:0007669"/>
    <property type="project" value="UniProtKB-KW"/>
</dbReference>
<accession>A0A2V1E6I1</accession>
<dbReference type="Proteomes" id="UP000244855">
    <property type="component" value="Unassembled WGS sequence"/>
</dbReference>
<feature type="compositionally biased region" description="Acidic residues" evidence="14">
    <location>
        <begin position="63"/>
        <end position="72"/>
    </location>
</feature>
<proteinExistence type="inferred from homology"/>
<keyword evidence="3" id="KW-0132">Cell division</keyword>
<evidence type="ECO:0000256" key="10">
    <source>
        <dbReference type="ARBA" id="ARBA00023306"/>
    </source>
</evidence>
<dbReference type="GO" id="GO:0003910">
    <property type="term" value="F:DNA ligase (ATP) activity"/>
    <property type="evidence" value="ECO:0007669"/>
    <property type="project" value="UniProtKB-EC"/>
</dbReference>
<feature type="region of interest" description="Disordered" evidence="14">
    <location>
        <begin position="836"/>
        <end position="876"/>
    </location>
</feature>
<dbReference type="PROSITE" id="PS00333">
    <property type="entry name" value="DNA_LIGASE_A2"/>
    <property type="match status" value="1"/>
</dbReference>
<evidence type="ECO:0000256" key="6">
    <source>
        <dbReference type="ARBA" id="ARBA00022763"/>
    </source>
</evidence>
<sequence length="876" mass="97166">MAPKQATLGKFFGKPNGAPAKTTQSKLSFATKSKPVKTEDESEETKPEKTPSSEEEDVKKEEEEVNGDDMEIDSSSAASEAGKKRQAQEEEEDSEDEPPSKRQRRKAEPKNTKATAKKAEKPVSKTKKAPAETKVEDPSDEDEVVAPTKAAKSKQKKEVEKSPALAEDAESDGKDEDEVLSSEEEPPETKAKARKKVQTTLASPTTKDLYPDWKPGEPVPYAALCTTFSKIEMTTKRLEMLALCSLFLRQVLRLSPDDLLPTVLLMINKLAADYAGIELGIGESLIMKAISESTGRSLQHIKSDQNEIGDLGLVAAKSRSKQPTMFKPKALTVPGIHKAFLAIAKFEGQGTQGKKVDGIKKLLSAADAHNAGKNIDITKDKGGPSEAKFIVRTLEGKLRLGLAEKTVLPALAQAMLSHEYLQKGKKVPSTTEIAQAESSLKSVYSELPSYEVIIPAMLEHGIMNLRENCHLQPGVPLKPMLAKPTKSITEVLDRFEGKDFTCEYKYDGERAQIHFVAHDADMELATAAPAAGKSEKGVSNIFSRNSEDLSKKYPDILAKLPTWVKEGTKSFVLDCETVAWDTEEKKVLPFQQLMTRKRKDVKVEDVKVKVCVFAFDILYLNGEALVNKSFRERREHLLDAFVPVEGEFAFAKYGNTNELEEIQTLLEDSVKASCEGLMVKMLDGPESSYEPSRRSQNWLKVKKDYLAGVGDSLDLVVLGAYFGKGKRTSWYGAFLLACYNPNTQNYETVCNIGTGFSEAILETLHSQLKEIVIDRPKPFYVHSSGNKDQPDVWFEPRYVWEVKTADLTLSPRYKAAADEVAGNGKGVSLRFPRFIKERDDKKPDQASSSRMIAEMYQRQESVTKNKGPSVDDDFEY</sequence>
<dbReference type="GO" id="GO:0071897">
    <property type="term" value="P:DNA biosynthetic process"/>
    <property type="evidence" value="ECO:0007669"/>
    <property type="project" value="InterPro"/>
</dbReference>
<dbReference type="InterPro" id="IPR012340">
    <property type="entry name" value="NA-bd_OB-fold"/>
</dbReference>
<evidence type="ECO:0000256" key="14">
    <source>
        <dbReference type="SAM" id="MobiDB-lite"/>
    </source>
</evidence>
<dbReference type="GO" id="GO:0006310">
    <property type="term" value="P:DNA recombination"/>
    <property type="evidence" value="ECO:0007669"/>
    <property type="project" value="UniProtKB-KW"/>
</dbReference>
<organism evidence="16 17">
    <name type="scientific">Periconia macrospinosa</name>
    <dbReference type="NCBI Taxonomy" id="97972"/>
    <lineage>
        <taxon>Eukaryota</taxon>
        <taxon>Fungi</taxon>
        <taxon>Dikarya</taxon>
        <taxon>Ascomycota</taxon>
        <taxon>Pezizomycotina</taxon>
        <taxon>Dothideomycetes</taxon>
        <taxon>Pleosporomycetidae</taxon>
        <taxon>Pleosporales</taxon>
        <taxon>Massarineae</taxon>
        <taxon>Periconiaceae</taxon>
        <taxon>Periconia</taxon>
    </lineage>
</organism>
<dbReference type="InterPro" id="IPR012309">
    <property type="entry name" value="DNA_ligase_ATP-dep_C"/>
</dbReference>
<dbReference type="InterPro" id="IPR036599">
    <property type="entry name" value="DNA_ligase_N_sf"/>
</dbReference>
<keyword evidence="7 12" id="KW-0067">ATP-binding</keyword>
<keyword evidence="6 12" id="KW-0227">DNA damage</keyword>
<dbReference type="PANTHER" id="PTHR45674:SF4">
    <property type="entry name" value="DNA LIGASE 1"/>
    <property type="match status" value="1"/>
</dbReference>
<dbReference type="SUPFAM" id="SSF50249">
    <property type="entry name" value="Nucleic acid-binding proteins"/>
    <property type="match status" value="1"/>
</dbReference>
<feature type="compositionally biased region" description="Acidic residues" evidence="14">
    <location>
        <begin position="167"/>
        <end position="186"/>
    </location>
</feature>
<dbReference type="Pfam" id="PF01068">
    <property type="entry name" value="DNA_ligase_A_M"/>
    <property type="match status" value="2"/>
</dbReference>
<evidence type="ECO:0000256" key="12">
    <source>
        <dbReference type="RuleBase" id="RU000617"/>
    </source>
</evidence>
<evidence type="ECO:0000256" key="9">
    <source>
        <dbReference type="ARBA" id="ARBA00023204"/>
    </source>
</evidence>
<evidence type="ECO:0000256" key="1">
    <source>
        <dbReference type="ARBA" id="ARBA00007572"/>
    </source>
</evidence>
<keyword evidence="4" id="KW-0235">DNA replication</keyword>
<keyword evidence="5 12" id="KW-0547">Nucleotide-binding</keyword>
<dbReference type="CDD" id="cd07900">
    <property type="entry name" value="Adenylation_DNA_ligase_I_Euk"/>
    <property type="match status" value="1"/>
</dbReference>
<dbReference type="Pfam" id="PF04679">
    <property type="entry name" value="DNA_ligase_A_C"/>
    <property type="match status" value="1"/>
</dbReference>
<evidence type="ECO:0000256" key="5">
    <source>
        <dbReference type="ARBA" id="ARBA00022741"/>
    </source>
</evidence>
<dbReference type="PROSITE" id="PS50160">
    <property type="entry name" value="DNA_LIGASE_A3"/>
    <property type="match status" value="1"/>
</dbReference>
<dbReference type="InterPro" id="IPR012310">
    <property type="entry name" value="DNA_ligase_ATP-dep_cent"/>
</dbReference>
<dbReference type="Pfam" id="PF04675">
    <property type="entry name" value="DNA_ligase_A_N"/>
    <property type="match status" value="1"/>
</dbReference>
<keyword evidence="9 12" id="KW-0234">DNA repair</keyword>
<dbReference type="GO" id="GO:0005634">
    <property type="term" value="C:nucleus"/>
    <property type="evidence" value="ECO:0007669"/>
    <property type="project" value="TreeGrafter"/>
</dbReference>
<dbReference type="GO" id="GO:0051301">
    <property type="term" value="P:cell division"/>
    <property type="evidence" value="ECO:0007669"/>
    <property type="project" value="UniProtKB-KW"/>
</dbReference>
<evidence type="ECO:0000313" key="16">
    <source>
        <dbReference type="EMBL" id="PVI05956.1"/>
    </source>
</evidence>
<dbReference type="Gene3D" id="3.30.470.30">
    <property type="entry name" value="DNA ligase/mRNA capping enzyme"/>
    <property type="match status" value="1"/>
</dbReference>
<dbReference type="InterPro" id="IPR016059">
    <property type="entry name" value="DNA_ligase_ATP-dep_CS"/>
</dbReference>
<evidence type="ECO:0000256" key="11">
    <source>
        <dbReference type="ARBA" id="ARBA00034003"/>
    </source>
</evidence>
<evidence type="ECO:0000256" key="13">
    <source>
        <dbReference type="RuleBase" id="RU004196"/>
    </source>
</evidence>
<dbReference type="InterPro" id="IPR012308">
    <property type="entry name" value="DNA_ligase_ATP-dep_N"/>
</dbReference>
<gene>
    <name evidence="16" type="ORF">DM02DRAFT_610297</name>
</gene>
<evidence type="ECO:0000259" key="15">
    <source>
        <dbReference type="PROSITE" id="PS50160"/>
    </source>
</evidence>
<dbReference type="EC" id="6.5.1.1" evidence="12"/>
<dbReference type="PROSITE" id="PS00697">
    <property type="entry name" value="DNA_LIGASE_A1"/>
    <property type="match status" value="1"/>
</dbReference>
<feature type="region of interest" description="Disordered" evidence="14">
    <location>
        <begin position="1"/>
        <end position="200"/>
    </location>
</feature>